<gene>
    <name evidence="1" type="ORF">Pmani_026176</name>
</gene>
<protein>
    <submittedName>
        <fullName evidence="1">Uncharacterized protein</fullName>
    </submittedName>
</protein>
<comment type="caution">
    <text evidence="1">The sequence shown here is derived from an EMBL/GenBank/DDBJ whole genome shotgun (WGS) entry which is preliminary data.</text>
</comment>
<dbReference type="AlphaFoldDB" id="A0AAE1P6L5"/>
<sequence>MKAVKNGKQVYVEDGDIQIKVAIANSRLYHMTNTSLYTAAQTKFKGTFSDILANVEMLSPLDSDPHPLVTVNLSVPSGRTLTLDLHPVFGVPVGGSLDLQININLTDQFTHWTPRQQTVPLVRLRATVEALPTTLHQII</sequence>
<organism evidence="1 2">
    <name type="scientific">Petrolisthes manimaculis</name>
    <dbReference type="NCBI Taxonomy" id="1843537"/>
    <lineage>
        <taxon>Eukaryota</taxon>
        <taxon>Metazoa</taxon>
        <taxon>Ecdysozoa</taxon>
        <taxon>Arthropoda</taxon>
        <taxon>Crustacea</taxon>
        <taxon>Multicrustacea</taxon>
        <taxon>Malacostraca</taxon>
        <taxon>Eumalacostraca</taxon>
        <taxon>Eucarida</taxon>
        <taxon>Decapoda</taxon>
        <taxon>Pleocyemata</taxon>
        <taxon>Anomura</taxon>
        <taxon>Galatheoidea</taxon>
        <taxon>Porcellanidae</taxon>
        <taxon>Petrolisthes</taxon>
    </lineage>
</organism>
<evidence type="ECO:0000313" key="1">
    <source>
        <dbReference type="EMBL" id="KAK4301691.1"/>
    </source>
</evidence>
<reference evidence="1" key="1">
    <citation type="submission" date="2023-11" db="EMBL/GenBank/DDBJ databases">
        <title>Genome assemblies of two species of porcelain crab, Petrolisthes cinctipes and Petrolisthes manimaculis (Anomura: Porcellanidae).</title>
        <authorList>
            <person name="Angst P."/>
        </authorList>
    </citation>
    <scope>NUCLEOTIDE SEQUENCE</scope>
    <source>
        <strain evidence="1">PB745_02</strain>
        <tissue evidence="1">Gill</tissue>
    </source>
</reference>
<evidence type="ECO:0000313" key="2">
    <source>
        <dbReference type="Proteomes" id="UP001292094"/>
    </source>
</evidence>
<dbReference type="Proteomes" id="UP001292094">
    <property type="component" value="Unassembled WGS sequence"/>
</dbReference>
<dbReference type="EMBL" id="JAWZYT010002844">
    <property type="protein sequence ID" value="KAK4301691.1"/>
    <property type="molecule type" value="Genomic_DNA"/>
</dbReference>
<accession>A0AAE1P6L5</accession>
<proteinExistence type="predicted"/>
<keyword evidence="2" id="KW-1185">Reference proteome</keyword>
<name>A0AAE1P6L5_9EUCA</name>